<organism evidence="5 9">
    <name type="scientific">Bacteroides cellulosilyticus</name>
    <dbReference type="NCBI Taxonomy" id="246787"/>
    <lineage>
        <taxon>Bacteria</taxon>
        <taxon>Pseudomonadati</taxon>
        <taxon>Bacteroidota</taxon>
        <taxon>Bacteroidia</taxon>
        <taxon>Bacteroidales</taxon>
        <taxon>Bacteroidaceae</taxon>
        <taxon>Bacteroides</taxon>
    </lineage>
</organism>
<evidence type="ECO:0000256" key="1">
    <source>
        <dbReference type="ARBA" id="ARBA00022490"/>
    </source>
</evidence>
<dbReference type="Gene3D" id="3.40.630.70">
    <property type="entry name" value="Leucyl/phenylalanyl-tRNA-protein transferase, C-terminal domain"/>
    <property type="match status" value="1"/>
</dbReference>
<name>A0A0P0GP32_9BACE</name>
<reference evidence="8 10" key="2">
    <citation type="submission" date="2018-08" db="EMBL/GenBank/DDBJ databases">
        <title>A genome reference for cultivated species of the human gut microbiota.</title>
        <authorList>
            <person name="Zou Y."/>
            <person name="Xue W."/>
            <person name="Luo G."/>
        </authorList>
    </citation>
    <scope>NUCLEOTIDE SEQUENCE [LARGE SCALE GENOMIC DNA]</scope>
    <source>
        <strain evidence="8 10">AF22-3AC</strain>
    </source>
</reference>
<evidence type="ECO:0000313" key="5">
    <source>
        <dbReference type="EMBL" id="ALJ58998.1"/>
    </source>
</evidence>
<dbReference type="NCBIfam" id="TIGR00667">
    <property type="entry name" value="aat"/>
    <property type="match status" value="1"/>
</dbReference>
<evidence type="ECO:0000256" key="3">
    <source>
        <dbReference type="ARBA" id="ARBA00023315"/>
    </source>
</evidence>
<comment type="catalytic activity">
    <reaction evidence="4">
        <text>L-phenylalanyl-tRNA(Phe) + an N-terminal L-alpha-aminoacyl-[protein] = an N-terminal L-phenylalanyl-L-alpha-aminoacyl-[protein] + tRNA(Phe)</text>
        <dbReference type="Rhea" id="RHEA:43632"/>
        <dbReference type="Rhea" id="RHEA-COMP:9668"/>
        <dbReference type="Rhea" id="RHEA-COMP:9699"/>
        <dbReference type="Rhea" id="RHEA-COMP:10636"/>
        <dbReference type="Rhea" id="RHEA-COMP:10637"/>
        <dbReference type="ChEBI" id="CHEBI:78442"/>
        <dbReference type="ChEBI" id="CHEBI:78531"/>
        <dbReference type="ChEBI" id="CHEBI:78597"/>
        <dbReference type="ChEBI" id="CHEBI:83561"/>
        <dbReference type="EC" id="2.3.2.6"/>
    </reaction>
</comment>
<evidence type="ECO:0000313" key="7">
    <source>
        <dbReference type="EMBL" id="MDT4510037.1"/>
    </source>
</evidence>
<comment type="function">
    <text evidence="4">Functions in the N-end rule pathway of protein degradation where it conjugates Leu, Phe and, less efficiently, Met from aminoacyl-tRNAs to the N-termini of proteins containing an N-terminal arginine or lysine.</text>
</comment>
<dbReference type="AlphaFoldDB" id="A0A0P0GP32"/>
<dbReference type="SUPFAM" id="SSF55729">
    <property type="entry name" value="Acyl-CoA N-acyltransferases (Nat)"/>
    <property type="match status" value="1"/>
</dbReference>
<sequence>MVFALTDEITFPDPHYGDPDGLLAVGGDLSTDRLILAYSNGIFPWYTFQEGMIQWWCPLERFVIFPDEIHISHSMRTLINKGKYDVTINQAFDEVIRKCGELRMDMEGAWLGPEMIEAYTLLHEQGFAASVEIWEGEQLVGGLYGVTLGRCFFGESMFSLVPSASKLALIHLAQFFGEHGGVLIDCQFETPHLKSMGGRYISYEEYMEFLQS</sequence>
<reference evidence="5 9" key="1">
    <citation type="journal article" date="2015" name="Science">
        <title>Genetic determinants of in vivo fitness and diet responsiveness in multiple human gut Bacteroides.</title>
        <authorList>
            <person name="Wu M."/>
            <person name="McNulty N.P."/>
            <person name="Rodionov D.A."/>
            <person name="Khoroshkin M.S."/>
            <person name="Griffin N.W."/>
            <person name="Cheng J."/>
            <person name="Latreille P."/>
            <person name="Kerstetter R.A."/>
            <person name="Terrapon N."/>
            <person name="Henrissat B."/>
            <person name="Osterman A.L."/>
            <person name="Gordon J.I."/>
        </authorList>
    </citation>
    <scope>NUCLEOTIDE SEQUENCE [LARGE SCALE GENOMIC DNA]</scope>
    <source>
        <strain evidence="5 9">WH2</strain>
    </source>
</reference>
<reference evidence="7" key="4">
    <citation type="submission" date="2023-08" db="EMBL/GenBank/DDBJ databases">
        <title>Reintroducing virulent viruses to syntetic microbiomes.</title>
        <authorList>
            <person name="Wilde J."/>
            <person name="Boyes R."/>
            <person name="Robinson A.V."/>
            <person name="Daisley B.A."/>
            <person name="Allen-Vercoe E."/>
        </authorList>
    </citation>
    <scope>NUCLEOTIDE SEQUENCE</scope>
    <source>
        <strain evidence="7">225I_12FAA</strain>
    </source>
</reference>
<dbReference type="PANTHER" id="PTHR30098:SF2">
    <property type="entry name" value="LEUCYL_PHENYLALANYL-TRNA--PROTEIN TRANSFERASE"/>
    <property type="match status" value="1"/>
</dbReference>
<dbReference type="GO" id="GO:0008914">
    <property type="term" value="F:leucyl-tRNA--protein transferase activity"/>
    <property type="evidence" value="ECO:0007669"/>
    <property type="project" value="UniProtKB-UniRule"/>
</dbReference>
<comment type="catalytic activity">
    <reaction evidence="4">
        <text>N-terminal L-arginyl-[protein] + L-leucyl-tRNA(Leu) = N-terminal L-leucyl-L-arginyl-[protein] + tRNA(Leu) + H(+)</text>
        <dbReference type="Rhea" id="RHEA:50416"/>
        <dbReference type="Rhea" id="RHEA-COMP:9613"/>
        <dbReference type="Rhea" id="RHEA-COMP:9622"/>
        <dbReference type="Rhea" id="RHEA-COMP:12672"/>
        <dbReference type="Rhea" id="RHEA-COMP:12673"/>
        <dbReference type="ChEBI" id="CHEBI:15378"/>
        <dbReference type="ChEBI" id="CHEBI:64719"/>
        <dbReference type="ChEBI" id="CHEBI:78442"/>
        <dbReference type="ChEBI" id="CHEBI:78494"/>
        <dbReference type="ChEBI" id="CHEBI:133044"/>
        <dbReference type="EC" id="2.3.2.6"/>
    </reaction>
</comment>
<dbReference type="InterPro" id="IPR042221">
    <property type="entry name" value="Leu/Phe-tRNA_Trfase_N"/>
</dbReference>
<dbReference type="EMBL" id="CP012801">
    <property type="protein sequence ID" value="ALJ58998.1"/>
    <property type="molecule type" value="Genomic_DNA"/>
</dbReference>
<dbReference type="Pfam" id="PF03588">
    <property type="entry name" value="Leu_Phe_trans"/>
    <property type="match status" value="1"/>
</dbReference>
<dbReference type="InterPro" id="IPR042203">
    <property type="entry name" value="Leu/Phe-tRNA_Trfase_C"/>
</dbReference>
<keyword evidence="2 4" id="KW-0808">Transferase</keyword>
<comment type="subcellular location">
    <subcellularLocation>
        <location evidence="4">Cytoplasm</location>
    </subcellularLocation>
</comment>
<dbReference type="InterPro" id="IPR016181">
    <property type="entry name" value="Acyl_CoA_acyltransferase"/>
</dbReference>
<proteinExistence type="inferred from homology"/>
<protein>
    <recommendedName>
        <fullName evidence="4">Leucyl/phenylalanyl-tRNA--protein transferase</fullName>
        <ecNumber evidence="4">2.3.2.6</ecNumber>
    </recommendedName>
    <alternativeName>
        <fullName evidence="4">L/F-transferase</fullName>
    </alternativeName>
    <alternativeName>
        <fullName evidence="4">Leucyltransferase</fullName>
    </alternativeName>
    <alternativeName>
        <fullName evidence="4">Phenyalanyltransferase</fullName>
    </alternativeName>
</protein>
<evidence type="ECO:0000313" key="10">
    <source>
        <dbReference type="Proteomes" id="UP000283341"/>
    </source>
</evidence>
<evidence type="ECO:0000256" key="2">
    <source>
        <dbReference type="ARBA" id="ARBA00022679"/>
    </source>
</evidence>
<dbReference type="PANTHER" id="PTHR30098">
    <property type="entry name" value="LEUCYL/PHENYLALANYL-TRNA--PROTEIN TRANSFERASE"/>
    <property type="match status" value="1"/>
</dbReference>
<dbReference type="EC" id="2.3.2.6" evidence="4"/>
<accession>A0A0P0GP32</accession>
<dbReference type="Proteomes" id="UP001221924">
    <property type="component" value="Unassembled WGS sequence"/>
</dbReference>
<dbReference type="HAMAP" id="MF_00688">
    <property type="entry name" value="Leu_Phe_trans"/>
    <property type="match status" value="1"/>
</dbReference>
<keyword evidence="3 4" id="KW-0012">Acyltransferase</keyword>
<keyword evidence="1 4" id="KW-0963">Cytoplasm</keyword>
<dbReference type="EMBL" id="JARFID010000002">
    <property type="protein sequence ID" value="MDE8693064.1"/>
    <property type="molecule type" value="Genomic_DNA"/>
</dbReference>
<dbReference type="PATRIC" id="fig|246787.4.peg.1795"/>
<dbReference type="RefSeq" id="WP_007210110.1">
    <property type="nucleotide sequence ID" value="NZ_CAXKYC010000003.1"/>
</dbReference>
<comment type="similarity">
    <text evidence="4">Belongs to the L/F-transferase family.</text>
</comment>
<dbReference type="InterPro" id="IPR004616">
    <property type="entry name" value="Leu/Phe-tRNA_Trfase"/>
</dbReference>
<dbReference type="Proteomes" id="UP000061809">
    <property type="component" value="Chromosome"/>
</dbReference>
<reference evidence="6" key="3">
    <citation type="submission" date="2023-03" db="EMBL/GenBank/DDBJ databases">
        <title>DFI Biobank Strains.</title>
        <authorList>
            <person name="Mostad J."/>
            <person name="Paddock L."/>
            <person name="Medina S."/>
            <person name="Waligurski E."/>
            <person name="Barat B."/>
            <person name="Smith R."/>
            <person name="Burgo V."/>
            <person name="Metcalfe C."/>
            <person name="Woodson C."/>
            <person name="Sundararajan A."/>
            <person name="Ramaswamy R."/>
            <person name="Lin H."/>
            <person name="Pamer E.G."/>
        </authorList>
    </citation>
    <scope>NUCLEOTIDE SEQUENCE</scope>
    <source>
        <strain evidence="6">DFI.9.5</strain>
    </source>
</reference>
<evidence type="ECO:0000313" key="9">
    <source>
        <dbReference type="Proteomes" id="UP000061809"/>
    </source>
</evidence>
<dbReference type="Proteomes" id="UP001266995">
    <property type="component" value="Unassembled WGS sequence"/>
</dbReference>
<evidence type="ECO:0000313" key="6">
    <source>
        <dbReference type="EMBL" id="MDE8693064.1"/>
    </source>
</evidence>
<dbReference type="KEGG" id="bcel:BcellWH2_01745"/>
<dbReference type="Proteomes" id="UP000283341">
    <property type="component" value="Unassembled WGS sequence"/>
</dbReference>
<comment type="catalytic activity">
    <reaction evidence="4">
        <text>N-terminal L-lysyl-[protein] + L-leucyl-tRNA(Leu) = N-terminal L-leucyl-L-lysyl-[protein] + tRNA(Leu) + H(+)</text>
        <dbReference type="Rhea" id="RHEA:12340"/>
        <dbReference type="Rhea" id="RHEA-COMP:9613"/>
        <dbReference type="Rhea" id="RHEA-COMP:9622"/>
        <dbReference type="Rhea" id="RHEA-COMP:12670"/>
        <dbReference type="Rhea" id="RHEA-COMP:12671"/>
        <dbReference type="ChEBI" id="CHEBI:15378"/>
        <dbReference type="ChEBI" id="CHEBI:65249"/>
        <dbReference type="ChEBI" id="CHEBI:78442"/>
        <dbReference type="ChEBI" id="CHEBI:78494"/>
        <dbReference type="ChEBI" id="CHEBI:133043"/>
        <dbReference type="EC" id="2.3.2.6"/>
    </reaction>
</comment>
<gene>
    <name evidence="4 5" type="primary">aat</name>
    <name evidence="5" type="ORF">BcellWH2_01745</name>
    <name evidence="8" type="ORF">DWX97_03960</name>
    <name evidence="6" type="ORF">PZH42_03010</name>
    <name evidence="7" type="ORF">RO785_03465</name>
</gene>
<dbReference type="GO" id="GO:0030163">
    <property type="term" value="P:protein catabolic process"/>
    <property type="evidence" value="ECO:0007669"/>
    <property type="project" value="UniProtKB-UniRule"/>
</dbReference>
<dbReference type="GO" id="GO:0005737">
    <property type="term" value="C:cytoplasm"/>
    <property type="evidence" value="ECO:0007669"/>
    <property type="project" value="UniProtKB-SubCell"/>
</dbReference>
<evidence type="ECO:0000256" key="4">
    <source>
        <dbReference type="HAMAP-Rule" id="MF_00688"/>
    </source>
</evidence>
<dbReference type="EMBL" id="JAVSNH010000001">
    <property type="protein sequence ID" value="MDT4510037.1"/>
    <property type="molecule type" value="Genomic_DNA"/>
</dbReference>
<dbReference type="EMBL" id="QRVJ01000002">
    <property type="protein sequence ID" value="RGS39096.1"/>
    <property type="molecule type" value="Genomic_DNA"/>
</dbReference>
<dbReference type="Gene3D" id="3.30.70.3550">
    <property type="entry name" value="Leucyl/phenylalanyl-tRNA-protein transferase, N-terminal domain"/>
    <property type="match status" value="1"/>
</dbReference>
<evidence type="ECO:0000313" key="8">
    <source>
        <dbReference type="EMBL" id="RGS39096.1"/>
    </source>
</evidence>